<keyword evidence="3" id="KW-1185">Reference proteome</keyword>
<sequence length="83" mass="9690">MGLLRNGSAYDSRSKGCKFKSRPAQLFFEGDKKQQKRKIALGRDTVMKFEKIVKDKGNSFKRIVVGLIFPVVTYWYNSWVLRK</sequence>
<protein>
    <submittedName>
        <fullName evidence="2">Uncharacterized protein</fullName>
    </submittedName>
</protein>
<dbReference type="EMBL" id="CP092868">
    <property type="protein sequence ID" value="UYV68721.1"/>
    <property type="molecule type" value="Genomic_DNA"/>
</dbReference>
<keyword evidence="1" id="KW-1133">Transmembrane helix</keyword>
<keyword evidence="1" id="KW-0812">Transmembrane</keyword>
<gene>
    <name evidence="2" type="ORF">LAZ67_6000544</name>
</gene>
<accession>A0ABY6KIR2</accession>
<proteinExistence type="predicted"/>
<name>A0ABY6KIR2_9ARAC</name>
<evidence type="ECO:0000256" key="1">
    <source>
        <dbReference type="SAM" id="Phobius"/>
    </source>
</evidence>
<organism evidence="2 3">
    <name type="scientific">Cordylochernes scorpioides</name>
    <dbReference type="NCBI Taxonomy" id="51811"/>
    <lineage>
        <taxon>Eukaryota</taxon>
        <taxon>Metazoa</taxon>
        <taxon>Ecdysozoa</taxon>
        <taxon>Arthropoda</taxon>
        <taxon>Chelicerata</taxon>
        <taxon>Arachnida</taxon>
        <taxon>Pseudoscorpiones</taxon>
        <taxon>Cheliferoidea</taxon>
        <taxon>Chernetidae</taxon>
        <taxon>Cordylochernes</taxon>
    </lineage>
</organism>
<evidence type="ECO:0000313" key="2">
    <source>
        <dbReference type="EMBL" id="UYV68721.1"/>
    </source>
</evidence>
<keyword evidence="1" id="KW-0472">Membrane</keyword>
<dbReference type="Proteomes" id="UP001235939">
    <property type="component" value="Chromosome 06"/>
</dbReference>
<evidence type="ECO:0000313" key="3">
    <source>
        <dbReference type="Proteomes" id="UP001235939"/>
    </source>
</evidence>
<feature type="transmembrane region" description="Helical" evidence="1">
    <location>
        <begin position="59"/>
        <end position="76"/>
    </location>
</feature>
<reference evidence="2 3" key="1">
    <citation type="submission" date="2022-01" db="EMBL/GenBank/DDBJ databases">
        <title>A chromosomal length assembly of Cordylochernes scorpioides.</title>
        <authorList>
            <person name="Zeh D."/>
            <person name="Zeh J."/>
        </authorList>
    </citation>
    <scope>NUCLEOTIDE SEQUENCE [LARGE SCALE GENOMIC DNA]</scope>
    <source>
        <strain evidence="2">IN4F17</strain>
        <tissue evidence="2">Whole Body</tissue>
    </source>
</reference>